<protein>
    <submittedName>
        <fullName evidence="1">Uncharacterized protein</fullName>
    </submittedName>
</protein>
<dbReference type="Proteomes" id="UP000198427">
    <property type="component" value="Unassembled WGS sequence"/>
</dbReference>
<evidence type="ECO:0000313" key="1">
    <source>
        <dbReference type="EMBL" id="SNS03768.1"/>
    </source>
</evidence>
<keyword evidence="2" id="KW-1185">Reference proteome</keyword>
<proteinExistence type="predicted"/>
<gene>
    <name evidence="1" type="ORF">SAMN06265364_13130</name>
</gene>
<evidence type="ECO:0000313" key="2">
    <source>
        <dbReference type="Proteomes" id="UP000198427"/>
    </source>
</evidence>
<dbReference type="AlphaFoldDB" id="A0A2N9QRE9"/>
<reference evidence="1 2" key="1">
    <citation type="submission" date="2017-06" db="EMBL/GenBank/DDBJ databases">
        <authorList>
            <person name="Varghese N."/>
            <person name="Submissions S."/>
        </authorList>
    </citation>
    <scope>NUCLEOTIDE SEQUENCE [LARGE SCALE GENOMIC DNA]</scope>
    <source>
        <strain evidence="1 2">DSM 26989</strain>
    </source>
</reference>
<dbReference type="GeneID" id="94030343"/>
<dbReference type="KEGG" id="pje:CRM71_13460"/>
<name>A0A2N9QRE9_9BACT</name>
<dbReference type="OrthoDB" id="2004431at2"/>
<accession>A0A2N9QRE9</accession>
<dbReference type="RefSeq" id="WP_089366923.1">
    <property type="nucleotide sequence ID" value="NZ_CP023864.1"/>
</dbReference>
<sequence>MKITEEQRKVLDSFSCERLAEKLENMWIVEDFYNSRNPQLEQNLKDKAYEEDENNTTAYYVIKDEEGSVVFYFSLKCGMLYDKIVEADQYQQLQKICNLLIKKIMDKSISEDKKEGFKELLESFRSKKGLTRESLESVFSADEVTIDEIFKGNQRHVGKTYSGVEIVHFCINDGYREKWEALNMPQRLGSIIFWKFIIPQVKYLLEIVGCEYIFLFAADLSEDESLVNYYRELGFTDSLVHHVAIPLYDLACKFMYQETNQLIEKQKKFFEDFNPDFSEK</sequence>
<dbReference type="EMBL" id="FZNZ01000031">
    <property type="protein sequence ID" value="SNS03768.1"/>
    <property type="molecule type" value="Genomic_DNA"/>
</dbReference>
<comment type="caution">
    <text evidence="1">The sequence shown here is derived from an EMBL/GenBank/DDBJ whole genome shotgun (WGS) entry which is preliminary data.</text>
</comment>
<dbReference type="Gene3D" id="3.40.630.30">
    <property type="match status" value="1"/>
</dbReference>
<organism evidence="1 2">
    <name type="scientific">Prevotella jejuni</name>
    <dbReference type="NCBI Taxonomy" id="1177574"/>
    <lineage>
        <taxon>Bacteria</taxon>
        <taxon>Pseudomonadati</taxon>
        <taxon>Bacteroidota</taxon>
        <taxon>Bacteroidia</taxon>
        <taxon>Bacteroidales</taxon>
        <taxon>Prevotellaceae</taxon>
        <taxon>Prevotella</taxon>
    </lineage>
</organism>